<dbReference type="Proteomes" id="UP000885680">
    <property type="component" value="Unassembled WGS sequence"/>
</dbReference>
<reference evidence="7" key="1">
    <citation type="journal article" date="2020" name="mSystems">
        <title>Genome- and Community-Level Interaction Insights into Carbon Utilization and Element Cycling Functions of Hydrothermarchaeota in Hydrothermal Sediment.</title>
        <authorList>
            <person name="Zhou Z."/>
            <person name="Liu Y."/>
            <person name="Xu W."/>
            <person name="Pan J."/>
            <person name="Luo Z.H."/>
            <person name="Li M."/>
        </authorList>
    </citation>
    <scope>NUCLEOTIDE SEQUENCE</scope>
    <source>
        <strain evidence="7">HyVt-347</strain>
    </source>
</reference>
<dbReference type="EC" id="4.2.3.153" evidence="2"/>
<feature type="non-terminal residue" evidence="7">
    <location>
        <position position="49"/>
    </location>
</feature>
<dbReference type="GO" id="GO:0016829">
    <property type="term" value="F:lyase activity"/>
    <property type="evidence" value="ECO:0007669"/>
    <property type="project" value="UniProtKB-KW"/>
</dbReference>
<accession>A0A9C9TJM4</accession>
<proteinExistence type="predicted"/>
<evidence type="ECO:0000313" key="7">
    <source>
        <dbReference type="EMBL" id="HEU02941.1"/>
    </source>
</evidence>
<evidence type="ECO:0000313" key="8">
    <source>
        <dbReference type="Proteomes" id="UP000885680"/>
    </source>
</evidence>
<sequence>MIRLLASVTGPEEAEIVIEGGADLVDLKDPAQGALGAVSPAVLNATLRA</sequence>
<evidence type="ECO:0000256" key="4">
    <source>
        <dbReference type="ARBA" id="ARBA00023270"/>
    </source>
</evidence>
<evidence type="ECO:0000256" key="2">
    <source>
        <dbReference type="ARBA" id="ARBA00012553"/>
    </source>
</evidence>
<evidence type="ECO:0000256" key="1">
    <source>
        <dbReference type="ARBA" id="ARBA00003810"/>
    </source>
</evidence>
<dbReference type="AlphaFoldDB" id="A0A9C9TJM4"/>
<name>A0A9C9TJM4_9HYPH</name>
<dbReference type="InterPro" id="IPR007565">
    <property type="entry name" value="4HFCP_synth"/>
</dbReference>
<gene>
    <name evidence="7" type="ORF">ENH89_22020</name>
</gene>
<keyword evidence="3" id="KW-0456">Lyase</keyword>
<dbReference type="Pfam" id="PF04476">
    <property type="entry name" value="4HFCP_synth"/>
    <property type="match status" value="1"/>
</dbReference>
<protein>
    <recommendedName>
        <fullName evidence="2">(5-formylfuran-3-yl)methyl phosphate synthase</fullName>
        <ecNumber evidence="2">4.2.3.153</ecNumber>
    </recommendedName>
    <alternativeName>
        <fullName evidence="5">4-(hydroxymethyl)-2-furancarboxaldehyde-phosphate synthase</fullName>
    </alternativeName>
</protein>
<comment type="caution">
    <text evidence="7">The sequence shown here is derived from an EMBL/GenBank/DDBJ whole genome shotgun (WGS) entry which is preliminary data.</text>
</comment>
<organism evidence="7 8">
    <name type="scientific">Aurantimonas coralicida</name>
    <dbReference type="NCBI Taxonomy" id="182270"/>
    <lineage>
        <taxon>Bacteria</taxon>
        <taxon>Pseudomonadati</taxon>
        <taxon>Pseudomonadota</taxon>
        <taxon>Alphaproteobacteria</taxon>
        <taxon>Hyphomicrobiales</taxon>
        <taxon>Aurantimonadaceae</taxon>
        <taxon>Aurantimonas</taxon>
    </lineage>
</organism>
<evidence type="ECO:0000256" key="6">
    <source>
        <dbReference type="ARBA" id="ARBA00047628"/>
    </source>
</evidence>
<comment type="function">
    <text evidence="1">Catalyzes the formation of 4-(hydroxymethyl)-2-furancarboxaldehyde phosphate (4-HFC-P) from two molecules of glyceraldehyde-3-P (GA-3-P).</text>
</comment>
<evidence type="ECO:0000256" key="5">
    <source>
        <dbReference type="ARBA" id="ARBA00032523"/>
    </source>
</evidence>
<dbReference type="EMBL" id="DRGN01000310">
    <property type="protein sequence ID" value="HEU02941.1"/>
    <property type="molecule type" value="Genomic_DNA"/>
</dbReference>
<keyword evidence="4" id="KW-0704">Schiff base</keyword>
<evidence type="ECO:0000256" key="3">
    <source>
        <dbReference type="ARBA" id="ARBA00023239"/>
    </source>
</evidence>
<comment type="catalytic activity">
    <reaction evidence="6">
        <text>2 D-glyceraldehyde 3-phosphate = 4-(hydroxymethyl)-2-furancarboxaldehyde phosphate + phosphate + 2 H2O</text>
        <dbReference type="Rhea" id="RHEA:43536"/>
        <dbReference type="ChEBI" id="CHEBI:15377"/>
        <dbReference type="ChEBI" id="CHEBI:43474"/>
        <dbReference type="ChEBI" id="CHEBI:59776"/>
        <dbReference type="ChEBI" id="CHEBI:83407"/>
        <dbReference type="EC" id="4.2.3.153"/>
    </reaction>
</comment>